<dbReference type="AlphaFoldDB" id="A0A1G5NNT4"/>
<evidence type="ECO:0000313" key="2">
    <source>
        <dbReference type="Proteomes" id="UP000199347"/>
    </source>
</evidence>
<protein>
    <submittedName>
        <fullName evidence="1">Uncharacterized protein</fullName>
    </submittedName>
</protein>
<accession>A0A1G5NNT4</accession>
<dbReference type="EMBL" id="FMVW01000005">
    <property type="protein sequence ID" value="SCZ39062.1"/>
    <property type="molecule type" value="Genomic_DNA"/>
</dbReference>
<keyword evidence="2" id="KW-1185">Reference proteome</keyword>
<proteinExistence type="predicted"/>
<organism evidence="1 2">
    <name type="scientific">Afifella marina DSM 2698</name>
    <dbReference type="NCBI Taxonomy" id="1120955"/>
    <lineage>
        <taxon>Bacteria</taxon>
        <taxon>Pseudomonadati</taxon>
        <taxon>Pseudomonadota</taxon>
        <taxon>Alphaproteobacteria</taxon>
        <taxon>Hyphomicrobiales</taxon>
        <taxon>Afifellaceae</taxon>
        <taxon>Afifella</taxon>
    </lineage>
</organism>
<sequence>MPHKFRGSDIRNLVKDVFATELADMRIVQINVREESGRDGDDLIRIDVIFDGHAKDVDAGKLSMLTRHILPKLRDLGEFGFPLFSFIARNEAKGLMGEAA</sequence>
<reference evidence="1 2" key="1">
    <citation type="submission" date="2016-10" db="EMBL/GenBank/DDBJ databases">
        <authorList>
            <person name="de Groot N.N."/>
        </authorList>
    </citation>
    <scope>NUCLEOTIDE SEQUENCE [LARGE SCALE GENOMIC DNA]</scope>
    <source>
        <strain evidence="1 2">DSM 2698</strain>
    </source>
</reference>
<name>A0A1G5NNT4_AFIMA</name>
<evidence type="ECO:0000313" key="1">
    <source>
        <dbReference type="EMBL" id="SCZ39062.1"/>
    </source>
</evidence>
<dbReference type="Proteomes" id="UP000199347">
    <property type="component" value="Unassembled WGS sequence"/>
</dbReference>
<gene>
    <name evidence="1" type="ORF">SAMN03080610_02389</name>
</gene>
<dbReference type="STRING" id="1120955.SAMN03080610_02389"/>